<dbReference type="SUPFAM" id="SSF55120">
    <property type="entry name" value="Pseudouridine synthase"/>
    <property type="match status" value="1"/>
</dbReference>
<dbReference type="EC" id="5.4.99.-" evidence="6"/>
<accession>A0A841KLC6</accession>
<dbReference type="InterPro" id="IPR006225">
    <property type="entry name" value="PsdUridine_synth_RluC/D"/>
</dbReference>
<dbReference type="Proteomes" id="UP000579281">
    <property type="component" value="Unassembled WGS sequence"/>
</dbReference>
<dbReference type="Gene3D" id="3.10.290.10">
    <property type="entry name" value="RNA-binding S4 domain"/>
    <property type="match status" value="1"/>
</dbReference>
<feature type="domain" description="RNA-binding S4" evidence="7">
    <location>
        <begin position="13"/>
        <end position="73"/>
    </location>
</feature>
<dbReference type="RefSeq" id="WP_184308271.1">
    <property type="nucleotide sequence ID" value="NZ_JACHEN010000003.1"/>
</dbReference>
<dbReference type="PROSITE" id="PS50889">
    <property type="entry name" value="S4"/>
    <property type="match status" value="1"/>
</dbReference>
<dbReference type="InterPro" id="IPR006224">
    <property type="entry name" value="PsdUridine_synth_RluA-like_CS"/>
</dbReference>
<evidence type="ECO:0000256" key="5">
    <source>
        <dbReference type="PROSITE-ProRule" id="PRU00182"/>
    </source>
</evidence>
<evidence type="ECO:0000256" key="4">
    <source>
        <dbReference type="PIRSR" id="PIRSR606225-1"/>
    </source>
</evidence>
<organism evidence="8 9">
    <name type="scientific">Anaerosolibacter carboniphilus</name>
    <dbReference type="NCBI Taxonomy" id="1417629"/>
    <lineage>
        <taxon>Bacteria</taxon>
        <taxon>Bacillati</taxon>
        <taxon>Bacillota</taxon>
        <taxon>Clostridia</taxon>
        <taxon>Peptostreptococcales</taxon>
        <taxon>Thermotaleaceae</taxon>
        <taxon>Anaerosolibacter</taxon>
    </lineage>
</organism>
<dbReference type="InterPro" id="IPR036986">
    <property type="entry name" value="S4_RNA-bd_sf"/>
</dbReference>
<feature type="active site" evidence="4">
    <location>
        <position position="146"/>
    </location>
</feature>
<dbReference type="InterPro" id="IPR006145">
    <property type="entry name" value="PsdUridine_synth_RsuA/RluA"/>
</dbReference>
<comment type="caution">
    <text evidence="8">The sequence shown here is derived from an EMBL/GenBank/DDBJ whole genome shotgun (WGS) entry which is preliminary data.</text>
</comment>
<proteinExistence type="inferred from homology"/>
<evidence type="ECO:0000313" key="8">
    <source>
        <dbReference type="EMBL" id="MBB6214644.1"/>
    </source>
</evidence>
<sequence>MRELSVGRNEGNQRIDKFLRKYLPKASLGFIYKMIRKKNIKVNGGKIDNDYILKDGDMIQLYLSEETIEGFYEKKEVKTVRMSFKVVYEDENILLVNKPFGLLVHGDSREKKNTLINQVMSYLHAKGEYDPRDEKTFVPASVNRLDRNTSGIVIFAKNYETVQNLNRMIREKEYIRKYYVTIVKGNVKKGQELKGYLTKDEVRNRVQLADREDEDAKEIHTIYRPLKSTETFSLLEVEIITGRTHQIRLHLSSIGHPIIGDSKYGNTSINQLMKKNFGLETQFLHAYKIYFEKCLGNLTYLEGKSFETQLPKRLKDIEDKLINDLARTN</sequence>
<comment type="catalytic activity">
    <reaction evidence="1 6">
        <text>a uridine in RNA = a pseudouridine in RNA</text>
        <dbReference type="Rhea" id="RHEA:48348"/>
        <dbReference type="Rhea" id="RHEA-COMP:12068"/>
        <dbReference type="Rhea" id="RHEA-COMP:12069"/>
        <dbReference type="ChEBI" id="CHEBI:65314"/>
        <dbReference type="ChEBI" id="CHEBI:65315"/>
    </reaction>
</comment>
<keyword evidence="5" id="KW-0694">RNA-binding</keyword>
<dbReference type="InterPro" id="IPR020103">
    <property type="entry name" value="PsdUridine_synth_cat_dom_sf"/>
</dbReference>
<dbReference type="InterPro" id="IPR002942">
    <property type="entry name" value="S4_RNA-bd"/>
</dbReference>
<dbReference type="EMBL" id="JACHEN010000003">
    <property type="protein sequence ID" value="MBB6214644.1"/>
    <property type="molecule type" value="Genomic_DNA"/>
</dbReference>
<evidence type="ECO:0000256" key="2">
    <source>
        <dbReference type="ARBA" id="ARBA00010876"/>
    </source>
</evidence>
<name>A0A841KLC6_9FIRM</name>
<keyword evidence="9" id="KW-1185">Reference proteome</keyword>
<dbReference type="AlphaFoldDB" id="A0A841KLC6"/>
<keyword evidence="3 6" id="KW-0413">Isomerase</keyword>
<dbReference type="CDD" id="cd00165">
    <property type="entry name" value="S4"/>
    <property type="match status" value="1"/>
</dbReference>
<dbReference type="GO" id="GO:0003723">
    <property type="term" value="F:RNA binding"/>
    <property type="evidence" value="ECO:0007669"/>
    <property type="project" value="UniProtKB-KW"/>
</dbReference>
<dbReference type="SUPFAM" id="SSF55174">
    <property type="entry name" value="Alpha-L RNA-binding motif"/>
    <property type="match status" value="1"/>
</dbReference>
<dbReference type="GO" id="GO:0000455">
    <property type="term" value="P:enzyme-directed rRNA pseudouridine synthesis"/>
    <property type="evidence" value="ECO:0007669"/>
    <property type="project" value="UniProtKB-ARBA"/>
</dbReference>
<comment type="function">
    <text evidence="6">Responsible for synthesis of pseudouridine from uracil.</text>
</comment>
<dbReference type="NCBIfam" id="TIGR00005">
    <property type="entry name" value="rluA_subfam"/>
    <property type="match status" value="1"/>
</dbReference>
<evidence type="ECO:0000313" key="9">
    <source>
        <dbReference type="Proteomes" id="UP000579281"/>
    </source>
</evidence>
<reference evidence="8 9" key="1">
    <citation type="submission" date="2020-08" db="EMBL/GenBank/DDBJ databases">
        <title>Genomic Encyclopedia of Type Strains, Phase IV (KMG-IV): sequencing the most valuable type-strain genomes for metagenomic binning, comparative biology and taxonomic classification.</title>
        <authorList>
            <person name="Goeker M."/>
        </authorList>
    </citation>
    <scope>NUCLEOTIDE SEQUENCE [LARGE SCALE GENOMIC DNA]</scope>
    <source>
        <strain evidence="8 9">DSM 103526</strain>
    </source>
</reference>
<dbReference type="PROSITE" id="PS01129">
    <property type="entry name" value="PSI_RLU"/>
    <property type="match status" value="1"/>
</dbReference>
<dbReference type="Pfam" id="PF00849">
    <property type="entry name" value="PseudoU_synth_2"/>
    <property type="match status" value="1"/>
</dbReference>
<dbReference type="Pfam" id="PF01479">
    <property type="entry name" value="S4"/>
    <property type="match status" value="1"/>
</dbReference>
<dbReference type="GO" id="GO:0120159">
    <property type="term" value="F:rRNA pseudouridine synthase activity"/>
    <property type="evidence" value="ECO:0007669"/>
    <property type="project" value="UniProtKB-ARBA"/>
</dbReference>
<gene>
    <name evidence="8" type="ORF">HNQ80_000727</name>
</gene>
<protein>
    <recommendedName>
        <fullName evidence="6">Pseudouridine synthase</fullName>
        <ecNumber evidence="6">5.4.99.-</ecNumber>
    </recommendedName>
</protein>
<evidence type="ECO:0000256" key="1">
    <source>
        <dbReference type="ARBA" id="ARBA00000073"/>
    </source>
</evidence>
<evidence type="ECO:0000256" key="6">
    <source>
        <dbReference type="RuleBase" id="RU362028"/>
    </source>
</evidence>
<dbReference type="CDD" id="cd02869">
    <property type="entry name" value="PseudoU_synth_RluA_like"/>
    <property type="match status" value="1"/>
</dbReference>
<evidence type="ECO:0000259" key="7">
    <source>
        <dbReference type="SMART" id="SM00363"/>
    </source>
</evidence>
<dbReference type="SMART" id="SM00363">
    <property type="entry name" value="S4"/>
    <property type="match status" value="1"/>
</dbReference>
<comment type="similarity">
    <text evidence="2 6">Belongs to the pseudouridine synthase RluA family.</text>
</comment>
<dbReference type="PANTHER" id="PTHR21600:SF83">
    <property type="entry name" value="PSEUDOURIDYLATE SYNTHASE RPUSD4, MITOCHONDRIAL"/>
    <property type="match status" value="1"/>
</dbReference>
<dbReference type="Gene3D" id="3.30.2350.10">
    <property type="entry name" value="Pseudouridine synthase"/>
    <property type="match status" value="1"/>
</dbReference>
<dbReference type="PANTHER" id="PTHR21600">
    <property type="entry name" value="MITOCHONDRIAL RNA PSEUDOURIDINE SYNTHASE"/>
    <property type="match status" value="1"/>
</dbReference>
<dbReference type="InterPro" id="IPR050188">
    <property type="entry name" value="RluA_PseudoU_synthase"/>
</dbReference>
<evidence type="ECO:0000256" key="3">
    <source>
        <dbReference type="ARBA" id="ARBA00023235"/>
    </source>
</evidence>